<dbReference type="VEuPathDB" id="FungiDB:HCDG_07672"/>
<feature type="compositionally biased region" description="Pro residues" evidence="1">
    <location>
        <begin position="93"/>
        <end position="108"/>
    </location>
</feature>
<evidence type="ECO:0000256" key="1">
    <source>
        <dbReference type="SAM" id="MobiDB-lite"/>
    </source>
</evidence>
<dbReference type="AlphaFoldDB" id="C6HN91"/>
<reference evidence="3" key="1">
    <citation type="submission" date="2009-05" db="EMBL/GenBank/DDBJ databases">
        <title>The genome sequence of Ajellomyces capsulatus strain H143.</title>
        <authorList>
            <person name="Champion M."/>
            <person name="Cuomo C.A."/>
            <person name="Ma L.-J."/>
            <person name="Henn M.R."/>
            <person name="Sil A."/>
            <person name="Goldman B."/>
            <person name="Young S.K."/>
            <person name="Kodira C.D."/>
            <person name="Zeng Q."/>
            <person name="Koehrsen M."/>
            <person name="Alvarado L."/>
            <person name="Berlin A.M."/>
            <person name="Borenstein D."/>
            <person name="Chen Z."/>
            <person name="Engels R."/>
            <person name="Freedman E."/>
            <person name="Gellesch M."/>
            <person name="Goldberg J."/>
            <person name="Griggs A."/>
            <person name="Gujja S."/>
            <person name="Heiman D.I."/>
            <person name="Hepburn T.A."/>
            <person name="Howarth C."/>
            <person name="Jen D."/>
            <person name="Larson L."/>
            <person name="Lewis B."/>
            <person name="Mehta T."/>
            <person name="Park D."/>
            <person name="Pearson M."/>
            <person name="Roberts A."/>
            <person name="Saif S."/>
            <person name="Shea T.D."/>
            <person name="Shenoy N."/>
            <person name="Sisk P."/>
            <person name="Stolte C."/>
            <person name="Sykes S."/>
            <person name="Walk T."/>
            <person name="White J."/>
            <person name="Yandava C."/>
            <person name="Klein B."/>
            <person name="McEwen J.G."/>
            <person name="Puccia R."/>
            <person name="Goldman G.H."/>
            <person name="Felipe M.S."/>
            <person name="Nino-Vega G."/>
            <person name="San-Blas G."/>
            <person name="Taylor J.W."/>
            <person name="Mendoza L."/>
            <person name="Galagan J.E."/>
            <person name="Nusbaum C."/>
            <person name="Birren B.W."/>
        </authorList>
    </citation>
    <scope>NUCLEOTIDE SEQUENCE [LARGE SCALE GENOMIC DNA]</scope>
    <source>
        <strain evidence="3">H143</strain>
    </source>
</reference>
<dbReference type="HOGENOM" id="CLU_1767539_0_0_1"/>
<dbReference type="EMBL" id="GG692432">
    <property type="protein sequence ID" value="EER37937.1"/>
    <property type="molecule type" value="Genomic_DNA"/>
</dbReference>
<dbReference type="Proteomes" id="UP000002624">
    <property type="component" value="Unassembled WGS sequence"/>
</dbReference>
<feature type="compositionally biased region" description="Basic and acidic residues" evidence="1">
    <location>
        <begin position="37"/>
        <end position="53"/>
    </location>
</feature>
<protein>
    <submittedName>
        <fullName evidence="2">Uncharacterized protein</fullName>
    </submittedName>
</protein>
<feature type="region of interest" description="Disordered" evidence="1">
    <location>
        <begin position="33"/>
        <end position="124"/>
    </location>
</feature>
<sequence length="147" mass="16207">MQQMYHYWTEKPPTQPSVQLPLIQTQQVIKEQPTLLLKKEKQRTKEKDTKSDELEGSCKTLPSKLPPSTPFLLVSAPSTNPPLSPQPAQQLPAPGPSTPQNRTPPPVSPATHAPHACRPGSPDLARECRDCKVALAPQIRARTGLRQ</sequence>
<accession>C6HN91</accession>
<gene>
    <name evidence="2" type="ORF">HCDG_07672</name>
</gene>
<organism evidence="2 3">
    <name type="scientific">Ajellomyces capsulatus (strain H143)</name>
    <name type="common">Darling's disease fungus</name>
    <name type="synonym">Histoplasma capsulatum</name>
    <dbReference type="NCBI Taxonomy" id="544712"/>
    <lineage>
        <taxon>Eukaryota</taxon>
        <taxon>Fungi</taxon>
        <taxon>Dikarya</taxon>
        <taxon>Ascomycota</taxon>
        <taxon>Pezizomycotina</taxon>
        <taxon>Eurotiomycetes</taxon>
        <taxon>Eurotiomycetidae</taxon>
        <taxon>Onygenales</taxon>
        <taxon>Ajellomycetaceae</taxon>
        <taxon>Histoplasma</taxon>
    </lineage>
</organism>
<evidence type="ECO:0000313" key="2">
    <source>
        <dbReference type="EMBL" id="EER37937.1"/>
    </source>
</evidence>
<name>C6HN91_AJECH</name>
<proteinExistence type="predicted"/>
<evidence type="ECO:0000313" key="3">
    <source>
        <dbReference type="Proteomes" id="UP000002624"/>
    </source>
</evidence>